<feature type="transmembrane region" description="Helical" evidence="1">
    <location>
        <begin position="76"/>
        <end position="94"/>
    </location>
</feature>
<dbReference type="Proteomes" id="UP000288096">
    <property type="component" value="Unassembled WGS sequence"/>
</dbReference>
<name>A0A401FXF3_9BACT</name>
<keyword evidence="1" id="KW-0812">Transmembrane</keyword>
<reference evidence="3" key="2">
    <citation type="submission" date="2019-01" db="EMBL/GenBank/DDBJ databases">
        <title>Genome sequence of Desulfonema ishimotonii strain Tokyo 01.</title>
        <authorList>
            <person name="Fukui M."/>
        </authorList>
    </citation>
    <scope>NUCLEOTIDE SEQUENCE [LARGE SCALE GENOMIC DNA]</scope>
    <source>
        <strain evidence="3">Tokyo 01</strain>
    </source>
</reference>
<comment type="caution">
    <text evidence="2">The sequence shown here is derived from an EMBL/GenBank/DDBJ whole genome shotgun (WGS) entry which is preliminary data.</text>
</comment>
<dbReference type="OrthoDB" id="5405880at2"/>
<dbReference type="AlphaFoldDB" id="A0A401FXF3"/>
<reference evidence="3" key="1">
    <citation type="submission" date="2017-11" db="EMBL/GenBank/DDBJ databases">
        <authorList>
            <person name="Watanabe M."/>
            <person name="Kojima H."/>
        </authorList>
    </citation>
    <scope>NUCLEOTIDE SEQUENCE [LARGE SCALE GENOMIC DNA]</scope>
    <source>
        <strain evidence="3">Tokyo 01</strain>
    </source>
</reference>
<feature type="transmembrane region" description="Helical" evidence="1">
    <location>
        <begin position="194"/>
        <end position="214"/>
    </location>
</feature>
<accession>A0A401FXF3</accession>
<dbReference type="RefSeq" id="WP_124328921.1">
    <property type="nucleotide sequence ID" value="NZ_BEXT01000001.1"/>
</dbReference>
<sequence>MPFPPDKSSVLFSLAAPYLIWTGFSVTVMAAGHFLPQAAGPTVGTVSVIGFLVVASALTSHFIVRAEPVFRNRPGLRKISLLTAGCISAALFFLSRQTGYVSDLTGILNTANLLVLANLLGCWITAPLRRPAELIPLCLVMSLADLFSVAAGPTREIAKNIDQYYKSGMQGPVPVTDFILIKIVIPGQDSLMPVFGVADWIIVAFLSAAALRFGMNDNLAGKGLGEMVRRNRLSFYLPIAVPGLFAASALAWHLKIFLPALPVIALFFLAYTAARYPKVRQLTPSDWKLMGATACVMISLMAARYCLLG</sequence>
<feature type="transmembrane region" description="Helical" evidence="1">
    <location>
        <begin position="260"/>
        <end position="277"/>
    </location>
</feature>
<feature type="transmembrane region" description="Helical" evidence="1">
    <location>
        <begin position="46"/>
        <end position="64"/>
    </location>
</feature>
<keyword evidence="1" id="KW-0472">Membrane</keyword>
<feature type="transmembrane region" description="Helical" evidence="1">
    <location>
        <begin position="235"/>
        <end position="254"/>
    </location>
</feature>
<feature type="transmembrane region" description="Helical" evidence="1">
    <location>
        <begin position="106"/>
        <end position="126"/>
    </location>
</feature>
<keyword evidence="3" id="KW-1185">Reference proteome</keyword>
<feature type="transmembrane region" description="Helical" evidence="1">
    <location>
        <begin position="289"/>
        <end position="307"/>
    </location>
</feature>
<evidence type="ECO:0000313" key="2">
    <source>
        <dbReference type="EMBL" id="GBC61657.1"/>
    </source>
</evidence>
<evidence type="ECO:0000256" key="1">
    <source>
        <dbReference type="SAM" id="Phobius"/>
    </source>
</evidence>
<dbReference type="EMBL" id="BEXT01000001">
    <property type="protein sequence ID" value="GBC61657.1"/>
    <property type="molecule type" value="Genomic_DNA"/>
</dbReference>
<organism evidence="2 3">
    <name type="scientific">Desulfonema ishimotonii</name>
    <dbReference type="NCBI Taxonomy" id="45657"/>
    <lineage>
        <taxon>Bacteria</taxon>
        <taxon>Pseudomonadati</taxon>
        <taxon>Thermodesulfobacteriota</taxon>
        <taxon>Desulfobacteria</taxon>
        <taxon>Desulfobacterales</taxon>
        <taxon>Desulfococcaceae</taxon>
        <taxon>Desulfonema</taxon>
    </lineage>
</organism>
<protein>
    <submittedName>
        <fullName evidence="2">Uncharacterized protein</fullName>
    </submittedName>
</protein>
<gene>
    <name evidence="2" type="ORF">DENIS_2619</name>
</gene>
<keyword evidence="1" id="KW-1133">Transmembrane helix</keyword>
<evidence type="ECO:0000313" key="3">
    <source>
        <dbReference type="Proteomes" id="UP000288096"/>
    </source>
</evidence>
<proteinExistence type="predicted"/>